<comment type="caution">
    <text evidence="1">The sequence shown here is derived from an EMBL/GenBank/DDBJ whole genome shotgun (WGS) entry which is preliminary data.</text>
</comment>
<gene>
    <name evidence="1" type="ORF">LCGC14_0576380</name>
</gene>
<evidence type="ECO:0000313" key="1">
    <source>
        <dbReference type="EMBL" id="KKN55999.1"/>
    </source>
</evidence>
<sequence length="62" mass="7300">MLNVHYAGLLMLFKYLKHNDLRVMNVIVAKNFSQDTKILTGDLEYYALTAMFLDLEFNKKKN</sequence>
<dbReference type="EMBL" id="LAZR01000862">
    <property type="protein sequence ID" value="KKN55999.1"/>
    <property type="molecule type" value="Genomic_DNA"/>
</dbReference>
<proteinExistence type="predicted"/>
<accession>A0A0F9RMM1</accession>
<dbReference type="AlphaFoldDB" id="A0A0F9RMM1"/>
<organism evidence="1">
    <name type="scientific">marine sediment metagenome</name>
    <dbReference type="NCBI Taxonomy" id="412755"/>
    <lineage>
        <taxon>unclassified sequences</taxon>
        <taxon>metagenomes</taxon>
        <taxon>ecological metagenomes</taxon>
    </lineage>
</organism>
<protein>
    <submittedName>
        <fullName evidence="1">Uncharacterized protein</fullName>
    </submittedName>
</protein>
<dbReference type="PROSITE" id="PS00109">
    <property type="entry name" value="PROTEIN_KINASE_TYR"/>
    <property type="match status" value="1"/>
</dbReference>
<reference evidence="1" key="1">
    <citation type="journal article" date="2015" name="Nature">
        <title>Complex archaea that bridge the gap between prokaryotes and eukaryotes.</title>
        <authorList>
            <person name="Spang A."/>
            <person name="Saw J.H."/>
            <person name="Jorgensen S.L."/>
            <person name="Zaremba-Niedzwiedzka K."/>
            <person name="Martijn J."/>
            <person name="Lind A.E."/>
            <person name="van Eijk R."/>
            <person name="Schleper C."/>
            <person name="Guy L."/>
            <person name="Ettema T.J."/>
        </authorList>
    </citation>
    <scope>NUCLEOTIDE SEQUENCE</scope>
</reference>
<name>A0A0F9RMM1_9ZZZZ</name>
<dbReference type="InterPro" id="IPR008266">
    <property type="entry name" value="Tyr_kinase_AS"/>
</dbReference>
<dbReference type="GO" id="GO:0004672">
    <property type="term" value="F:protein kinase activity"/>
    <property type="evidence" value="ECO:0007669"/>
    <property type="project" value="InterPro"/>
</dbReference>